<dbReference type="InterPro" id="IPR029006">
    <property type="entry name" value="ADF-H/Gelsolin-like_dom_sf"/>
</dbReference>
<evidence type="ECO:0000256" key="2">
    <source>
        <dbReference type="ARBA" id="ARBA00009210"/>
    </source>
</evidence>
<evidence type="ECO:0000313" key="21">
    <source>
        <dbReference type="EMBL" id="VDD81471.1"/>
    </source>
</evidence>
<evidence type="ECO:0000259" key="19">
    <source>
        <dbReference type="Pfam" id="PF04815"/>
    </source>
</evidence>
<dbReference type="Gene3D" id="1.20.120.730">
    <property type="entry name" value="Sec23/Sec24 helical domain"/>
    <property type="match status" value="1"/>
</dbReference>
<evidence type="ECO:0000256" key="14">
    <source>
        <dbReference type="RuleBase" id="RU365030"/>
    </source>
</evidence>
<keyword evidence="6 14" id="KW-0256">Endoplasmic reticulum</keyword>
<dbReference type="Gene3D" id="3.40.50.410">
    <property type="entry name" value="von Willebrand factor, type A domain"/>
    <property type="match status" value="1"/>
</dbReference>
<comment type="subcellular location">
    <subcellularLocation>
        <location evidence="14">Cytoplasmic vesicle</location>
        <location evidence="14">COPII-coated vesicle membrane</location>
        <topology evidence="14">Peripheral membrane protein</topology>
        <orientation evidence="14">Cytoplasmic side</orientation>
    </subcellularLocation>
    <subcellularLocation>
        <location evidence="14">Endoplasmic reticulum membrane</location>
        <topology evidence="14">Peripheral membrane protein</topology>
        <orientation evidence="14">Cytoplasmic side</orientation>
    </subcellularLocation>
    <subcellularLocation>
        <location evidence="1">Golgi apparatus membrane</location>
        <topology evidence="1">Peripheral membrane protein</topology>
        <orientation evidence="1">Cytoplasmic side</orientation>
    </subcellularLocation>
</comment>
<keyword evidence="11 14" id="KW-0472">Membrane</keyword>
<dbReference type="GO" id="GO:0070971">
    <property type="term" value="C:endoplasmic reticulum exit site"/>
    <property type="evidence" value="ECO:0007669"/>
    <property type="project" value="TreeGrafter"/>
</dbReference>
<dbReference type="GO" id="GO:0090110">
    <property type="term" value="P:COPII-coated vesicle cargo loading"/>
    <property type="evidence" value="ECO:0007669"/>
    <property type="project" value="TreeGrafter"/>
</dbReference>
<dbReference type="InterPro" id="IPR036174">
    <property type="entry name" value="Znf_Sec23_Sec24_sf"/>
</dbReference>
<evidence type="ECO:0000256" key="5">
    <source>
        <dbReference type="ARBA" id="ARBA00022723"/>
    </source>
</evidence>
<dbReference type="InterPro" id="IPR037550">
    <property type="entry name" value="Sec23_C"/>
</dbReference>
<dbReference type="CDD" id="cd11287">
    <property type="entry name" value="Sec23_C"/>
    <property type="match status" value="1"/>
</dbReference>
<keyword evidence="9 14" id="KW-0653">Protein transport</keyword>
<dbReference type="InterPro" id="IPR012990">
    <property type="entry name" value="Beta-sandwich_Sec23_24"/>
</dbReference>
<dbReference type="GO" id="GO:0006886">
    <property type="term" value="P:intracellular protein transport"/>
    <property type="evidence" value="ECO:0007669"/>
    <property type="project" value="InterPro"/>
</dbReference>
<evidence type="ECO:0000259" key="17">
    <source>
        <dbReference type="Pfam" id="PF04810"/>
    </source>
</evidence>
<dbReference type="GO" id="GO:0005096">
    <property type="term" value="F:GTPase activator activity"/>
    <property type="evidence" value="ECO:0007669"/>
    <property type="project" value="TreeGrafter"/>
</dbReference>
<dbReference type="PANTHER" id="PTHR11141:SF0">
    <property type="entry name" value="PROTEIN TRANSPORT PROTEIN SEC23"/>
    <property type="match status" value="1"/>
</dbReference>
<dbReference type="InterPro" id="IPR006895">
    <property type="entry name" value="Znf_Sec23_Sec24"/>
</dbReference>
<dbReference type="GO" id="GO:0000139">
    <property type="term" value="C:Golgi membrane"/>
    <property type="evidence" value="ECO:0007669"/>
    <property type="project" value="UniProtKB-SubCell"/>
</dbReference>
<dbReference type="EMBL" id="UXSR01005370">
    <property type="protein sequence ID" value="VDD81471.1"/>
    <property type="molecule type" value="Genomic_DNA"/>
</dbReference>
<dbReference type="Pfam" id="PF04810">
    <property type="entry name" value="zf-Sec23_Sec24"/>
    <property type="match status" value="1"/>
</dbReference>
<evidence type="ECO:0000259" key="20">
    <source>
        <dbReference type="Pfam" id="PF08033"/>
    </source>
</evidence>
<organism evidence="21 22">
    <name type="scientific">Mesocestoides corti</name>
    <name type="common">Flatworm</name>
    <dbReference type="NCBI Taxonomy" id="53468"/>
    <lineage>
        <taxon>Eukaryota</taxon>
        <taxon>Metazoa</taxon>
        <taxon>Spiralia</taxon>
        <taxon>Lophotrochozoa</taxon>
        <taxon>Platyhelminthes</taxon>
        <taxon>Cestoda</taxon>
        <taxon>Eucestoda</taxon>
        <taxon>Cyclophyllidea</taxon>
        <taxon>Mesocestoididae</taxon>
        <taxon>Mesocestoides</taxon>
    </lineage>
</organism>
<dbReference type="Gene3D" id="3.40.20.10">
    <property type="entry name" value="Severin"/>
    <property type="match status" value="1"/>
</dbReference>
<evidence type="ECO:0000256" key="10">
    <source>
        <dbReference type="ARBA" id="ARBA00023034"/>
    </source>
</evidence>
<dbReference type="FunFam" id="3.40.50.410:FF:000043">
    <property type="entry name" value="Protein transport protein SEC23"/>
    <property type="match status" value="1"/>
</dbReference>
<reference evidence="21 22" key="1">
    <citation type="submission" date="2018-10" db="EMBL/GenBank/DDBJ databases">
        <authorList>
            <consortium name="Pathogen Informatics"/>
        </authorList>
    </citation>
    <scope>NUCLEOTIDE SEQUENCE [LARGE SCALE GENOMIC DNA]</scope>
</reference>
<evidence type="ECO:0000256" key="1">
    <source>
        <dbReference type="ARBA" id="ARBA00004255"/>
    </source>
</evidence>
<comment type="function">
    <text evidence="13 14">Component of the coat protein complex II (COPII) which promotes the formation of transport vesicles from the endoplasmic reticulum (ER). The coat has two main functions, the physical deformation of the endoplasmic reticulum membrane into vesicles and the selection of cargo molecules.</text>
</comment>
<feature type="domain" description="Sec23/Sec24 beta-sandwich" evidence="20">
    <location>
        <begin position="418"/>
        <end position="520"/>
    </location>
</feature>
<dbReference type="InterPro" id="IPR006896">
    <property type="entry name" value="Sec23/24_trunk_dom"/>
</dbReference>
<keyword evidence="4 14" id="KW-0813">Transport</keyword>
<evidence type="ECO:0000259" key="18">
    <source>
        <dbReference type="Pfam" id="PF04811"/>
    </source>
</evidence>
<dbReference type="InterPro" id="IPR037364">
    <property type="entry name" value="Sec23"/>
</dbReference>
<feature type="domain" description="Gelsolin-like" evidence="16">
    <location>
        <begin position="650"/>
        <end position="735"/>
    </location>
</feature>
<dbReference type="InterPro" id="IPR007123">
    <property type="entry name" value="Gelsolin-like_dom"/>
</dbReference>
<evidence type="ECO:0000256" key="15">
    <source>
        <dbReference type="SAM" id="MobiDB-lite"/>
    </source>
</evidence>
<dbReference type="PANTHER" id="PTHR11141">
    <property type="entry name" value="PROTEIN TRANSPORT PROTEIN SEC23"/>
    <property type="match status" value="1"/>
</dbReference>
<dbReference type="SUPFAM" id="SSF82919">
    <property type="entry name" value="Zn-finger domain of Sec23/24"/>
    <property type="match status" value="1"/>
</dbReference>
<dbReference type="Gene3D" id="2.60.40.1670">
    <property type="entry name" value="beta-sandwich domain of Sec23/24"/>
    <property type="match status" value="1"/>
</dbReference>
<feature type="domain" description="Sec23/Sec24 trunk" evidence="18">
    <location>
        <begin position="132"/>
        <end position="404"/>
    </location>
</feature>
<dbReference type="InterPro" id="IPR036465">
    <property type="entry name" value="vWFA_dom_sf"/>
</dbReference>
<dbReference type="SUPFAM" id="SSF53300">
    <property type="entry name" value="vWA-like"/>
    <property type="match status" value="1"/>
</dbReference>
<dbReference type="Pfam" id="PF04815">
    <property type="entry name" value="Sec23_helical"/>
    <property type="match status" value="1"/>
</dbReference>
<protein>
    <recommendedName>
        <fullName evidence="3 14">Protein transport protein SEC23</fullName>
    </recommendedName>
</protein>
<dbReference type="GO" id="GO:0005789">
    <property type="term" value="C:endoplasmic reticulum membrane"/>
    <property type="evidence" value="ECO:0007669"/>
    <property type="project" value="UniProtKB-SubCell"/>
</dbReference>
<evidence type="ECO:0000256" key="3">
    <source>
        <dbReference type="ARBA" id="ARBA00021212"/>
    </source>
</evidence>
<evidence type="ECO:0000256" key="6">
    <source>
        <dbReference type="ARBA" id="ARBA00022824"/>
    </source>
</evidence>
<gene>
    <name evidence="21" type="ORF">MCOS_LOCUS7474</name>
</gene>
<dbReference type="Proteomes" id="UP000267029">
    <property type="component" value="Unassembled WGS sequence"/>
</dbReference>
<dbReference type="FunFam" id="1.20.120.730:FF:000005">
    <property type="entry name" value="Protein transport protein SEC23"/>
    <property type="match status" value="1"/>
</dbReference>
<dbReference type="FunFam" id="2.60.40.1670:FF:000006">
    <property type="entry name" value="Protein transport protein SEC23"/>
    <property type="match status" value="1"/>
</dbReference>
<keyword evidence="12 14" id="KW-0968">Cytoplasmic vesicle</keyword>
<dbReference type="SUPFAM" id="SSF81811">
    <property type="entry name" value="Helical domain of Sec23/24"/>
    <property type="match status" value="1"/>
</dbReference>
<dbReference type="InterPro" id="IPR036175">
    <property type="entry name" value="Sec23/24_helical_dom_sf"/>
</dbReference>
<keyword evidence="14" id="KW-0963">Cytoplasm</keyword>
<keyword evidence="7 14" id="KW-0862">Zinc</keyword>
<comment type="similarity">
    <text evidence="2 14">Belongs to the SEC23/SEC24 family. SEC23 subfamily.</text>
</comment>
<dbReference type="AlphaFoldDB" id="A0A0R3UJ20"/>
<dbReference type="InterPro" id="IPR036180">
    <property type="entry name" value="Gelsolin-like_dom_sf"/>
</dbReference>
<evidence type="ECO:0000256" key="9">
    <source>
        <dbReference type="ARBA" id="ARBA00022927"/>
    </source>
</evidence>
<keyword evidence="5 14" id="KW-0479">Metal-binding</keyword>
<dbReference type="FunFam" id="2.30.30.380:FF:000001">
    <property type="entry name" value="Protein transport protein SEC23"/>
    <property type="match status" value="1"/>
</dbReference>
<dbReference type="STRING" id="53468.A0A0R3UJ20"/>
<feature type="domain" description="Sec23/Sec24 helical" evidence="19">
    <location>
        <begin position="535"/>
        <end position="633"/>
    </location>
</feature>
<dbReference type="GO" id="GO:0030127">
    <property type="term" value="C:COPII vesicle coat"/>
    <property type="evidence" value="ECO:0007669"/>
    <property type="project" value="InterPro"/>
</dbReference>
<evidence type="ECO:0000313" key="22">
    <source>
        <dbReference type="Proteomes" id="UP000267029"/>
    </source>
</evidence>
<keyword evidence="10" id="KW-0333">Golgi apparatus</keyword>
<sequence>MECIIFAMASMSEYIQQTEANDGIRFAWNTWPASRLDAAQLVVPISCLYTPMKEREDLPQITYDPVVCTRCRAILNPFCQIDIRSKSWNCCMCSSRNTFPPQYAGMSEQNLPAELMPQFTTLEYTITKAPAPPPVFLVVMDTCLEEAEFVALKNAILQLVSILPPNCMIGLITFGRMVHIHELNSGSIAKSWVFKGTKDYTGDQIQASSPRPLCHAMLGLGRSGTPGRTSGPPAQSVPGSLPQNRFLQPVESCSASLNSLLAELTPDPWPVTQGRRALRSCGAALSIAVGLLESAFPNTGARILTFLGGPGTQGPGMIIDDDLKNIIRSHHDVDRDNCPYMRKAIKHYEGLANRATQNGHVVDLFSSHLDQTGLHEMRYLANYTGGSMTMCDSFASNLFIQSFQIFLRKDVRGHFKMGFAGQLEVKTSRDLKVSGCIGCCFSANVKTPSTGDNEVGIGHTSVWRLNALSPSSTLGIFFEVTNQHQAPIPPGGRGYVQLVTQYQHASGQRKIRVTTACRQWIDATSQHPYLVAGFDQEAAAVLISRIAMFKAETADGRDALRWLDRQLIKLCRKFGEYHKDDASSFRLPDEFSFYPQFMFHLRRSSFIQVFNNSPDETAYYRHVLNTEDCSNSLLMIQPSLIAFRLDGTDEPVLLDSTSIQPDTVLLMDSFFHILIYVGENIAKWRKAGYFEMPEYAYLQQVIEKPRAEARDLLRSRFPTPRYIDTEHGASQARFLLSKVNPSQTHNTMFAYGQESSFAVLTDDVSLQGFMDHLKKLAVSSSV</sequence>
<dbReference type="SUPFAM" id="SSF82754">
    <property type="entry name" value="C-terminal, gelsolin-like domain of Sec23/24"/>
    <property type="match status" value="1"/>
</dbReference>
<dbReference type="Pfam" id="PF00626">
    <property type="entry name" value="Gelsolin"/>
    <property type="match status" value="1"/>
</dbReference>
<evidence type="ECO:0000256" key="11">
    <source>
        <dbReference type="ARBA" id="ARBA00023136"/>
    </source>
</evidence>
<evidence type="ECO:0000256" key="8">
    <source>
        <dbReference type="ARBA" id="ARBA00022892"/>
    </source>
</evidence>
<evidence type="ECO:0000256" key="4">
    <source>
        <dbReference type="ARBA" id="ARBA00022448"/>
    </source>
</evidence>
<name>A0A0R3UJ20_MESCO</name>
<evidence type="ECO:0000256" key="13">
    <source>
        <dbReference type="ARBA" id="ARBA00025471"/>
    </source>
</evidence>
<evidence type="ECO:0000256" key="12">
    <source>
        <dbReference type="ARBA" id="ARBA00023329"/>
    </source>
</evidence>
<dbReference type="SUPFAM" id="SSF81995">
    <property type="entry name" value="beta-sandwich domain of Sec23/24"/>
    <property type="match status" value="1"/>
</dbReference>
<dbReference type="Pfam" id="PF04811">
    <property type="entry name" value="Sec23_trunk"/>
    <property type="match status" value="1"/>
</dbReference>
<dbReference type="Pfam" id="PF08033">
    <property type="entry name" value="Sec23_BS"/>
    <property type="match status" value="1"/>
</dbReference>
<feature type="region of interest" description="Disordered" evidence="15">
    <location>
        <begin position="221"/>
        <end position="241"/>
    </location>
</feature>
<evidence type="ECO:0000256" key="7">
    <source>
        <dbReference type="ARBA" id="ARBA00022833"/>
    </source>
</evidence>
<evidence type="ECO:0000259" key="16">
    <source>
        <dbReference type="Pfam" id="PF00626"/>
    </source>
</evidence>
<keyword evidence="22" id="KW-1185">Reference proteome</keyword>
<dbReference type="GO" id="GO:0008270">
    <property type="term" value="F:zinc ion binding"/>
    <property type="evidence" value="ECO:0007669"/>
    <property type="project" value="InterPro"/>
</dbReference>
<feature type="domain" description="Zinc finger Sec23/Sec24-type" evidence="17">
    <location>
        <begin position="65"/>
        <end position="103"/>
    </location>
</feature>
<dbReference type="Gene3D" id="2.30.30.380">
    <property type="entry name" value="Zn-finger domain of Sec23/24"/>
    <property type="match status" value="1"/>
</dbReference>
<dbReference type="FunFam" id="3.40.20.10:FF:000041">
    <property type="entry name" value="Protein transport protein SEC23"/>
    <property type="match status" value="1"/>
</dbReference>
<proteinExistence type="inferred from homology"/>
<keyword evidence="8 14" id="KW-0931">ER-Golgi transport</keyword>
<accession>A0A0R3UJ20</accession>
<dbReference type="InterPro" id="IPR006900">
    <property type="entry name" value="Sec23/24_helical_dom"/>
</dbReference>
<dbReference type="OrthoDB" id="10256289at2759"/>